<dbReference type="AlphaFoldDB" id="Q6UUG5"/>
<accession>Q6UUG5</accession>
<name>Q6UUG5_ORYSJ</name>
<evidence type="ECO:0000313" key="2">
    <source>
        <dbReference type="EMBL" id="AAQ56404.1"/>
    </source>
</evidence>
<dbReference type="EMBL" id="AY360388">
    <property type="protein sequence ID" value="AAQ56404.1"/>
    <property type="molecule type" value="Genomic_DNA"/>
</dbReference>
<reference evidence="2" key="1">
    <citation type="journal article" date="2004" name="Nat. Genet.">
        <title>Sequencing of a rice centromere uncovers active genes.</title>
        <authorList>
            <person name="Nagaki K."/>
            <person name="Cheng Z."/>
            <person name="Ouyang S."/>
            <person name="Talbert P.B."/>
            <person name="Kim M."/>
            <person name="Jones K.M."/>
            <person name="Henikoff S."/>
            <person name="Buell C.R."/>
            <person name="Jiang J."/>
        </authorList>
    </citation>
    <scope>NUCLEOTIDE SEQUENCE</scope>
</reference>
<organism evidence="2">
    <name type="scientific">Oryza sativa subsp. japonica</name>
    <name type="common">Rice</name>
    <dbReference type="NCBI Taxonomy" id="39947"/>
    <lineage>
        <taxon>Eukaryota</taxon>
        <taxon>Viridiplantae</taxon>
        <taxon>Streptophyta</taxon>
        <taxon>Embryophyta</taxon>
        <taxon>Tracheophyta</taxon>
        <taxon>Spermatophyta</taxon>
        <taxon>Magnoliopsida</taxon>
        <taxon>Liliopsida</taxon>
        <taxon>Poales</taxon>
        <taxon>Poaceae</taxon>
        <taxon>BOP clade</taxon>
        <taxon>Oryzoideae</taxon>
        <taxon>Oryzeae</taxon>
        <taxon>Oryzinae</taxon>
        <taxon>Oryza</taxon>
        <taxon>Oryza sativa</taxon>
    </lineage>
</organism>
<proteinExistence type="predicted"/>
<feature type="region of interest" description="Disordered" evidence="1">
    <location>
        <begin position="1"/>
        <end position="59"/>
    </location>
</feature>
<sequence>MDQCEEPLLEESVSRIEEPLPDPDPEPSTSNDLAKEPSSDPSPIGNEEIQTPGCAPKFGDDLDEDYGNTLNYFSIKRPHIPLTPPDPIELQFLKETVWELTSIMSDEWLRDVELSSEVIQINTAPRTIPCHLEGNNVGILYSTTVGVNIVSESFAFAYLSDKASLDGSDETKFNKTAPTWKIFSSGVGKKRARLSTTHCTQQVIPEEELR</sequence>
<evidence type="ECO:0000256" key="1">
    <source>
        <dbReference type="SAM" id="MobiDB-lite"/>
    </source>
</evidence>
<gene>
    <name evidence="2" type="ORF">OSJNBa0038J12.4</name>
</gene>
<protein>
    <submittedName>
        <fullName evidence="2">Uncharacterized protein</fullName>
    </submittedName>
</protein>